<dbReference type="GeneID" id="29938798"/>
<dbReference type="eggNOG" id="COG1289">
    <property type="taxonomic scope" value="Bacteria"/>
</dbReference>
<dbReference type="HOGENOM" id="CLU_020865_2_0_11"/>
<evidence type="ECO:0000256" key="5">
    <source>
        <dbReference type="SAM" id="Phobius"/>
    </source>
</evidence>
<sequence>MLDRRLDDRPQLRHTRRALAHPLSASAWKDALEVRRGDPTVAVALRVGFATMLALVGGGLLGYGQVAGFAALGALTSAFLRYEPYPLLAVRLPWVGLGIVGYTAFGAALGAMGAPLWVQIVALSLGSAVAYWVFTAFSLMGPGPVILIFAAAGAAGFSDGWGDAGLVTAAATIGALLGYVIAMLPALSHPHTPARLAVARALAAVSAVEIRGADAVPAARQSIRKARETVALNAPRRPDAHVHELAALLDAAETVLDSGSHDTSRARRDDFSRFEKELRKARRDIEIPRVDAEGRPVLPTPPGFVREGCGRLLDRLVLIGAARIFVASLLAASFAASFAAPIGLDHPLWAAMGAMAALQGLNYRNTVQRGIQRLIGNVGGAMIAAVLLALDLGYWPVVAAAVLFQTLTELTVTRNYGLASVGVTTMALLLTGLGQHAGPGLAVNRVADTVIGVVVGVIVAAVTIRHDDRHHLVA</sequence>
<dbReference type="EMBL" id="CP006996">
    <property type="protein sequence ID" value="AHD21634.1"/>
    <property type="molecule type" value="Genomic_DNA"/>
</dbReference>
<comment type="subcellular location">
    <subcellularLocation>
        <location evidence="1">Membrane</location>
        <topology evidence="1">Multi-pass membrane protein</topology>
    </subcellularLocation>
</comment>
<organism evidence="7 8">
    <name type="scientific">Rhodococcus pyridinivorans SB3094</name>
    <dbReference type="NCBI Taxonomy" id="1435356"/>
    <lineage>
        <taxon>Bacteria</taxon>
        <taxon>Bacillati</taxon>
        <taxon>Actinomycetota</taxon>
        <taxon>Actinomycetes</taxon>
        <taxon>Mycobacteriales</taxon>
        <taxon>Nocardiaceae</taxon>
        <taxon>Rhodococcus</taxon>
    </lineage>
</organism>
<evidence type="ECO:0000313" key="7">
    <source>
        <dbReference type="EMBL" id="AHD21634.1"/>
    </source>
</evidence>
<evidence type="ECO:0000256" key="2">
    <source>
        <dbReference type="ARBA" id="ARBA00022692"/>
    </source>
</evidence>
<feature type="transmembrane region" description="Helical" evidence="5">
    <location>
        <begin position="164"/>
        <end position="187"/>
    </location>
</feature>
<accession>V9XI07</accession>
<dbReference type="PATRIC" id="fig|1435356.3.peg.2758"/>
<dbReference type="InterPro" id="IPR049453">
    <property type="entry name" value="Memb_transporter_dom"/>
</dbReference>
<evidence type="ECO:0000256" key="3">
    <source>
        <dbReference type="ARBA" id="ARBA00022989"/>
    </source>
</evidence>
<dbReference type="AlphaFoldDB" id="V9XI07"/>
<name>V9XI07_9NOCA</name>
<feature type="transmembrane region" description="Helical" evidence="5">
    <location>
        <begin position="129"/>
        <end position="152"/>
    </location>
</feature>
<feature type="transmembrane region" description="Helical" evidence="5">
    <location>
        <begin position="53"/>
        <end position="80"/>
    </location>
</feature>
<dbReference type="Proteomes" id="UP000018781">
    <property type="component" value="Chromosome"/>
</dbReference>
<feature type="transmembrane region" description="Helical" evidence="5">
    <location>
        <begin position="316"/>
        <end position="340"/>
    </location>
</feature>
<evidence type="ECO:0000256" key="4">
    <source>
        <dbReference type="ARBA" id="ARBA00023136"/>
    </source>
</evidence>
<feature type="transmembrane region" description="Helical" evidence="5">
    <location>
        <begin position="92"/>
        <end position="117"/>
    </location>
</feature>
<evidence type="ECO:0000259" key="6">
    <source>
        <dbReference type="Pfam" id="PF13515"/>
    </source>
</evidence>
<feature type="domain" description="Integral membrane bound transporter" evidence="6">
    <location>
        <begin position="336"/>
        <end position="459"/>
    </location>
</feature>
<dbReference type="GO" id="GO:0016020">
    <property type="term" value="C:membrane"/>
    <property type="evidence" value="ECO:0007669"/>
    <property type="project" value="UniProtKB-SubCell"/>
</dbReference>
<feature type="transmembrane region" description="Helical" evidence="5">
    <location>
        <begin position="375"/>
        <end position="404"/>
    </location>
</feature>
<reference evidence="7 8" key="1">
    <citation type="journal article" date="2014" name="Genome Announc.">
        <title>Complete Genome of Rhodococcus pyridinivorans SB3094, a Methyl-Ethyl-Ketone-Degrading Bacterium Used for Bioaugmentation.</title>
        <authorList>
            <person name="Dueholm M.S."/>
            <person name="Albertsen M."/>
            <person name="D'Imperio S."/>
            <person name="Tale V.P."/>
            <person name="Lewis D."/>
            <person name="Nielsen P.H."/>
            <person name="Nielsen J.L."/>
        </authorList>
    </citation>
    <scope>NUCLEOTIDE SEQUENCE [LARGE SCALE GENOMIC DNA]</scope>
    <source>
        <strain evidence="7 8">SB3094</strain>
    </source>
</reference>
<dbReference type="Pfam" id="PF13515">
    <property type="entry name" value="FUSC_2"/>
    <property type="match status" value="1"/>
</dbReference>
<feature type="transmembrane region" description="Helical" evidence="5">
    <location>
        <begin position="446"/>
        <end position="464"/>
    </location>
</feature>
<protein>
    <submittedName>
        <fullName evidence="7">Fusaric acid resistance protein</fullName>
    </submittedName>
</protein>
<keyword evidence="3 5" id="KW-1133">Transmembrane helix</keyword>
<gene>
    <name evidence="7" type="ORF">Y013_13705</name>
</gene>
<feature type="transmembrane region" description="Helical" evidence="5">
    <location>
        <begin position="416"/>
        <end position="434"/>
    </location>
</feature>
<dbReference type="RefSeq" id="WP_024102380.1">
    <property type="nucleotide sequence ID" value="NC_023150.1"/>
</dbReference>
<evidence type="ECO:0000256" key="1">
    <source>
        <dbReference type="ARBA" id="ARBA00004141"/>
    </source>
</evidence>
<dbReference type="KEGG" id="rpy:Y013_13705"/>
<keyword evidence="4 5" id="KW-0472">Membrane</keyword>
<evidence type="ECO:0000313" key="8">
    <source>
        <dbReference type="Proteomes" id="UP000018781"/>
    </source>
</evidence>
<keyword evidence="2 5" id="KW-0812">Transmembrane</keyword>
<proteinExistence type="predicted"/>